<evidence type="ECO:0000256" key="2">
    <source>
        <dbReference type="SAM" id="SignalP"/>
    </source>
</evidence>
<sequence>MKEKLTSAAAMTMKITVSLLLLTLLLHCAALAQTAPAASLAATLKASKWQKRVLLLCAPNADNADLRRQQQLLAPVRAELNTRDLLVREVFTSQLPPADQRYAREQLKVPANGFVVILIGKDGGVKRRETSPLPPAQLFSTIDAMPMRQQEMRRPN</sequence>
<organism evidence="4 5">
    <name type="scientific">Hymenobacter swuensis DY53</name>
    <dbReference type="NCBI Taxonomy" id="1227739"/>
    <lineage>
        <taxon>Bacteria</taxon>
        <taxon>Pseudomonadati</taxon>
        <taxon>Bacteroidota</taxon>
        <taxon>Cytophagia</taxon>
        <taxon>Cytophagales</taxon>
        <taxon>Hymenobacteraceae</taxon>
        <taxon>Hymenobacter</taxon>
    </lineage>
</organism>
<reference evidence="4 5" key="1">
    <citation type="submission" date="2014-01" db="EMBL/GenBank/DDBJ databases">
        <title>Complete genome sequence of ionizing-radiation resistance bacterium Hymenobacter swuensis DY53.</title>
        <authorList>
            <person name="Jung J.-H."/>
            <person name="Jeong S.-W."/>
            <person name="Joe M.-H."/>
            <person name="Cho y.-j."/>
            <person name="Kim M.-K."/>
            <person name="Lim S.-Y."/>
        </authorList>
    </citation>
    <scope>NUCLEOTIDE SEQUENCE [LARGE SCALE GENOMIC DNA]</scope>
    <source>
        <strain evidence="4 5">DY53</strain>
    </source>
</reference>
<dbReference type="Pfam" id="PF13778">
    <property type="entry name" value="DUF4174"/>
    <property type="match status" value="1"/>
</dbReference>
<dbReference type="KEGG" id="hsw:Hsw_3199"/>
<feature type="signal peptide" evidence="2">
    <location>
        <begin position="1"/>
        <end position="32"/>
    </location>
</feature>
<name>W8F081_9BACT</name>
<dbReference type="HOGENOM" id="CLU_100965_3_0_10"/>
<dbReference type="InterPro" id="IPR025232">
    <property type="entry name" value="DUF4174"/>
</dbReference>
<proteinExistence type="predicted"/>
<evidence type="ECO:0000256" key="1">
    <source>
        <dbReference type="ARBA" id="ARBA00022729"/>
    </source>
</evidence>
<keyword evidence="5" id="KW-1185">Reference proteome</keyword>
<evidence type="ECO:0000313" key="5">
    <source>
        <dbReference type="Proteomes" id="UP000019423"/>
    </source>
</evidence>
<evidence type="ECO:0000259" key="3">
    <source>
        <dbReference type="Pfam" id="PF13778"/>
    </source>
</evidence>
<protein>
    <recommendedName>
        <fullName evidence="3">DUF4174 domain-containing protein</fullName>
    </recommendedName>
</protein>
<feature type="domain" description="DUF4174" evidence="3">
    <location>
        <begin position="44"/>
        <end position="151"/>
    </location>
</feature>
<evidence type="ECO:0000313" key="4">
    <source>
        <dbReference type="EMBL" id="AHJ98794.1"/>
    </source>
</evidence>
<gene>
    <name evidence="4" type="ORF">Hsw_3199</name>
</gene>
<accession>W8F081</accession>
<dbReference type="EMBL" id="CP007145">
    <property type="protein sequence ID" value="AHJ98794.1"/>
    <property type="molecule type" value="Genomic_DNA"/>
</dbReference>
<dbReference type="STRING" id="1227739.Hsw_3199"/>
<dbReference type="eggNOG" id="ENOG5033B8F">
    <property type="taxonomic scope" value="Bacteria"/>
</dbReference>
<keyword evidence="1 2" id="KW-0732">Signal</keyword>
<feature type="chain" id="PRO_5004907910" description="DUF4174 domain-containing protein" evidence="2">
    <location>
        <begin position="33"/>
        <end position="156"/>
    </location>
</feature>
<dbReference type="Proteomes" id="UP000019423">
    <property type="component" value="Chromosome"/>
</dbReference>
<dbReference type="PATRIC" id="fig|1227739.3.peg.3369"/>
<dbReference type="AlphaFoldDB" id="W8F081"/>